<name>A0A399EDM2_9DEIN</name>
<protein>
    <submittedName>
        <fullName evidence="7">O-Antigen ligase</fullName>
    </submittedName>
</protein>
<keyword evidence="8" id="KW-1185">Reference proteome</keyword>
<dbReference type="InterPro" id="IPR051533">
    <property type="entry name" value="WaaL-like"/>
</dbReference>
<feature type="transmembrane region" description="Helical" evidence="5">
    <location>
        <begin position="493"/>
        <end position="517"/>
    </location>
</feature>
<dbReference type="GO" id="GO:0016874">
    <property type="term" value="F:ligase activity"/>
    <property type="evidence" value="ECO:0007669"/>
    <property type="project" value="UniProtKB-KW"/>
</dbReference>
<evidence type="ECO:0000256" key="1">
    <source>
        <dbReference type="ARBA" id="ARBA00004141"/>
    </source>
</evidence>
<feature type="transmembrane region" description="Helical" evidence="5">
    <location>
        <begin position="20"/>
        <end position="41"/>
    </location>
</feature>
<feature type="domain" description="O-antigen ligase-related" evidence="6">
    <location>
        <begin position="340"/>
        <end position="473"/>
    </location>
</feature>
<comment type="caution">
    <text evidence="7">The sequence shown here is derived from an EMBL/GenBank/DDBJ whole genome shotgun (WGS) entry which is preliminary data.</text>
</comment>
<evidence type="ECO:0000313" key="8">
    <source>
        <dbReference type="Proteomes" id="UP000265800"/>
    </source>
</evidence>
<dbReference type="AlphaFoldDB" id="A0A399EDM2"/>
<evidence type="ECO:0000256" key="5">
    <source>
        <dbReference type="SAM" id="Phobius"/>
    </source>
</evidence>
<evidence type="ECO:0000259" key="6">
    <source>
        <dbReference type="Pfam" id="PF04932"/>
    </source>
</evidence>
<evidence type="ECO:0000313" key="7">
    <source>
        <dbReference type="EMBL" id="RIH82727.1"/>
    </source>
</evidence>
<organism evidence="7 8">
    <name type="scientific">Meiothermus luteus</name>
    <dbReference type="NCBI Taxonomy" id="2026184"/>
    <lineage>
        <taxon>Bacteria</taxon>
        <taxon>Thermotogati</taxon>
        <taxon>Deinococcota</taxon>
        <taxon>Deinococci</taxon>
        <taxon>Thermales</taxon>
        <taxon>Thermaceae</taxon>
        <taxon>Meiothermus</taxon>
    </lineage>
</organism>
<feature type="transmembrane region" description="Helical" evidence="5">
    <location>
        <begin position="467"/>
        <end position="486"/>
    </location>
</feature>
<proteinExistence type="predicted"/>
<dbReference type="GO" id="GO:0016020">
    <property type="term" value="C:membrane"/>
    <property type="evidence" value="ECO:0007669"/>
    <property type="project" value="UniProtKB-SubCell"/>
</dbReference>
<gene>
    <name evidence="7" type="ORF">Mlute_02403</name>
</gene>
<dbReference type="PANTHER" id="PTHR37422:SF23">
    <property type="entry name" value="TEICHURONIC ACID BIOSYNTHESIS PROTEIN TUAE"/>
    <property type="match status" value="1"/>
</dbReference>
<feature type="transmembrane region" description="Helical" evidence="5">
    <location>
        <begin position="250"/>
        <end position="271"/>
    </location>
</feature>
<keyword evidence="3 5" id="KW-1133">Transmembrane helix</keyword>
<feature type="transmembrane region" description="Helical" evidence="5">
    <location>
        <begin position="316"/>
        <end position="332"/>
    </location>
</feature>
<keyword evidence="4 5" id="KW-0472">Membrane</keyword>
<keyword evidence="2 5" id="KW-0812">Transmembrane</keyword>
<dbReference type="Proteomes" id="UP000265800">
    <property type="component" value="Unassembled WGS sequence"/>
</dbReference>
<evidence type="ECO:0000256" key="2">
    <source>
        <dbReference type="ARBA" id="ARBA00022692"/>
    </source>
</evidence>
<reference evidence="7 8" key="1">
    <citation type="submission" date="2018-08" db="EMBL/GenBank/DDBJ databases">
        <title>Meiothermus luteus KCTC 52599 genome sequencing project.</title>
        <authorList>
            <person name="Da Costa M.S."/>
            <person name="Albuquerque L."/>
            <person name="Raposo P."/>
            <person name="Froufe H.J.C."/>
            <person name="Barroso C.S."/>
            <person name="Egas C."/>
        </authorList>
    </citation>
    <scope>NUCLEOTIDE SEQUENCE [LARGE SCALE GENOMIC DNA]</scope>
    <source>
        <strain evidence="7 8">KCTC 52599</strain>
    </source>
</reference>
<feature type="transmembrane region" description="Helical" evidence="5">
    <location>
        <begin position="278"/>
        <end position="296"/>
    </location>
</feature>
<evidence type="ECO:0000256" key="3">
    <source>
        <dbReference type="ARBA" id="ARBA00022989"/>
    </source>
</evidence>
<sequence>MGGAGRQGGLLSRWAGLGLALLPLQAPWFAALAALVGLWRLLHSRKPYLGWAFLGMALLGTVGQGLSSQGFVPTLSPPDYVTTAKSDRPNPISPILHGFLGWNHEDGGQRIAQRVAQGFWRIPRHNPKTGREFSEFLEDRWYPLEPGQTYTQSFYLRHDGTQARLTITFFTQRGHHPVPTQMEPVAPGVWRVWARYTAQEGDGAVRAIDFLNEGGDFTYLEVGWPQLERAPTPSPYRMGPTGLRELGWRLQWWVGAALMGFLVLQGGVWLCQQTPAPTAALAVLVGMLAHLGYAGWQWLEAGEGARVAGLTPQPNFLGHGAVAAAGLVWVLGGRRLGGVALAVATLTLWLSGSRTAFWALLLLGLGWGWSLGRYRWAALGMGGLLAGVALAEPGLLGRLAQVAFDHSAQARLQFWQVAWQAFREHPLGGVGFGHFPLYFDLHPPSGAIEYTPGHAHNLGLHLLAEGGLLSLLGLGLWLAGGARALVARRAWPALVLLGAILLLNTTDFTFFSAWVYYPLILATASALAQRPH</sequence>
<dbReference type="Pfam" id="PF04932">
    <property type="entry name" value="Wzy_C"/>
    <property type="match status" value="1"/>
</dbReference>
<feature type="transmembrane region" description="Helical" evidence="5">
    <location>
        <begin position="48"/>
        <end position="67"/>
    </location>
</feature>
<dbReference type="PANTHER" id="PTHR37422">
    <property type="entry name" value="TEICHURONIC ACID BIOSYNTHESIS PROTEIN TUAE"/>
    <property type="match status" value="1"/>
</dbReference>
<evidence type="ECO:0000256" key="4">
    <source>
        <dbReference type="ARBA" id="ARBA00023136"/>
    </source>
</evidence>
<accession>A0A399EDM2</accession>
<dbReference type="InterPro" id="IPR007016">
    <property type="entry name" value="O-antigen_ligase-rel_domated"/>
</dbReference>
<feature type="transmembrane region" description="Helical" evidence="5">
    <location>
        <begin position="339"/>
        <end position="369"/>
    </location>
</feature>
<comment type="subcellular location">
    <subcellularLocation>
        <location evidence="1">Membrane</location>
        <topology evidence="1">Multi-pass membrane protein</topology>
    </subcellularLocation>
</comment>
<keyword evidence="7" id="KW-0436">Ligase</keyword>
<dbReference type="EMBL" id="QWKZ01000099">
    <property type="protein sequence ID" value="RIH82727.1"/>
    <property type="molecule type" value="Genomic_DNA"/>
</dbReference>